<dbReference type="RefSeq" id="WP_368639827.1">
    <property type="nucleotide sequence ID" value="NZ_CP158254.1"/>
</dbReference>
<keyword evidence="4" id="KW-0012">Acyltransferase</keyword>
<dbReference type="NCBIfam" id="TIGR03585">
    <property type="entry name" value="PseH"/>
    <property type="match status" value="1"/>
</dbReference>
<dbReference type="InterPro" id="IPR020036">
    <property type="entry name" value="PseH"/>
</dbReference>
<reference evidence="4" key="1">
    <citation type="submission" date="2024-05" db="EMBL/GenBank/DDBJ databases">
        <authorList>
            <person name="Luo Y.-C."/>
            <person name="Nicholds J."/>
            <person name="Mortimer T."/>
            <person name="Maboni G."/>
        </authorList>
    </citation>
    <scope>NUCLEOTIDE SEQUENCE</scope>
    <source>
        <strain evidence="4">141555</strain>
        <strain evidence="3">151108</strain>
        <strain evidence="2">151836</strain>
    </source>
</reference>
<dbReference type="InterPro" id="IPR000182">
    <property type="entry name" value="GNAT_dom"/>
</dbReference>
<dbReference type="EMBL" id="CP158254">
    <property type="protein sequence ID" value="XDJ47335.1"/>
    <property type="molecule type" value="Genomic_DNA"/>
</dbReference>
<feature type="domain" description="N-acetyltransferase" evidence="1">
    <location>
        <begin position="6"/>
        <end position="165"/>
    </location>
</feature>
<dbReference type="PROSITE" id="PS51186">
    <property type="entry name" value="GNAT"/>
    <property type="match status" value="1"/>
</dbReference>
<dbReference type="GO" id="GO:0016747">
    <property type="term" value="F:acyltransferase activity, transferring groups other than amino-acyl groups"/>
    <property type="evidence" value="ECO:0007669"/>
    <property type="project" value="InterPro"/>
</dbReference>
<evidence type="ECO:0000313" key="2">
    <source>
        <dbReference type="EMBL" id="XDJ47335.1"/>
    </source>
</evidence>
<dbReference type="AlphaFoldDB" id="A0AB39FTW6"/>
<dbReference type="PANTHER" id="PTHR43415:SF3">
    <property type="entry name" value="GNAT-FAMILY ACETYLTRANSFERASE"/>
    <property type="match status" value="1"/>
</dbReference>
<dbReference type="Pfam" id="PF13302">
    <property type="entry name" value="Acetyltransf_3"/>
    <property type="match status" value="1"/>
</dbReference>
<protein>
    <submittedName>
        <fullName evidence="4">UDP-4-amino-4, 6-dideoxy-N-acetyl-beta-L-altrosamine N-acetyltransferase</fullName>
        <ecNumber evidence="4">2.3.1.202</ecNumber>
    </submittedName>
</protein>
<gene>
    <name evidence="4" type="primary">pseH</name>
    <name evidence="2" type="ORF">ABRZ04_13730</name>
    <name evidence="4" type="ORF">ABRZ07_05680</name>
    <name evidence="3" type="ORF">ABRZ09_08870</name>
</gene>
<organism evidence="4">
    <name type="scientific">Castellaniella ginsengisoli</name>
    <dbReference type="NCBI Taxonomy" id="546114"/>
    <lineage>
        <taxon>Bacteria</taxon>
        <taxon>Pseudomonadati</taxon>
        <taxon>Pseudomonadota</taxon>
        <taxon>Betaproteobacteria</taxon>
        <taxon>Burkholderiales</taxon>
        <taxon>Alcaligenaceae</taxon>
        <taxon>Castellaniella</taxon>
    </lineage>
</organism>
<dbReference type="InterPro" id="IPR016181">
    <property type="entry name" value="Acyl_CoA_acyltransferase"/>
</dbReference>
<proteinExistence type="predicted"/>
<sequence>MHLSDNRLRLLCLSDLPLLLRWRNNPVVRRWMYTDHVITLKEHLQWYESASKDDTRTLLIFESAGAAQGFVNLHRMADRRIGEWGFYAAPCAPRGTGRLLGAAALRYAFEELDLHKLCGEVIATNVRSIRLHQALGFLCEGILREHYFDGKEYQDVHCFGLLADEWRSIHLGAKA</sequence>
<accession>A0AB39FTW6</accession>
<dbReference type="Gene3D" id="3.40.630.30">
    <property type="match status" value="1"/>
</dbReference>
<dbReference type="EMBL" id="CP158267">
    <property type="protein sequence ID" value="XDJ80993.1"/>
    <property type="molecule type" value="Genomic_DNA"/>
</dbReference>
<evidence type="ECO:0000313" key="4">
    <source>
        <dbReference type="EMBL" id="XDJ80993.1"/>
    </source>
</evidence>
<dbReference type="PANTHER" id="PTHR43415">
    <property type="entry name" value="SPERMIDINE N(1)-ACETYLTRANSFERASE"/>
    <property type="match status" value="1"/>
</dbReference>
<dbReference type="EC" id="2.3.1.202" evidence="4"/>
<dbReference type="EMBL" id="CP158255">
    <property type="protein sequence ID" value="XDJ49368.1"/>
    <property type="molecule type" value="Genomic_DNA"/>
</dbReference>
<evidence type="ECO:0000259" key="1">
    <source>
        <dbReference type="PROSITE" id="PS51186"/>
    </source>
</evidence>
<name>A0AB39FTW6_9BURK</name>
<evidence type="ECO:0000313" key="3">
    <source>
        <dbReference type="EMBL" id="XDJ49368.1"/>
    </source>
</evidence>
<dbReference type="SUPFAM" id="SSF55729">
    <property type="entry name" value="Acyl-CoA N-acyltransferases (Nat)"/>
    <property type="match status" value="1"/>
</dbReference>
<keyword evidence="4" id="KW-0808">Transferase</keyword>